<dbReference type="AlphaFoldDB" id="A0A1H2PLP7"/>
<comment type="subunit">
    <text evidence="5">The basal body constitutes a major portion of the flagellar organelle and consists of four rings (L,P,S, and M) mounted on a central rod.</text>
</comment>
<dbReference type="STRING" id="1770053.SAMN05216551_102135"/>
<evidence type="ECO:0000256" key="2">
    <source>
        <dbReference type="ARBA" id="ARBA00004117"/>
    </source>
</evidence>
<sequence>MESMHEIMIESSMRATGAAGASGATGGGASACWRRVSLVVVLGWSAALTMALAAPAARATALRDLAHVEGVRENQLIGYGLVVGLANTGDGQQIRYTGQSVANLLKQFGLSMPEGIRLRARNAAAVMVSASFPPGYTRGQKIDVTVSSVGDAKSLRGGTLLLTPLRGADGEVYALAQGSVVVPGVSAQGRSGTSVTVNATAAGRVPQGATIERAIDTDFDMRPYVRLSLTRPSFETASNVVKAIGRALGPGLATSRDATSVDVVAPTDPTARVAFMARLDAIDVATGKPRPRVVFNSRTGTVVVSEGVTVSPAAVSHGALKVTIREGAVISQPGPFSSGQTVVAPESDVEIEPASGRMFEWPAGTKLQTIVDTVNAIGAGPDDVMAILQALDQAGALNGELIVI</sequence>
<dbReference type="PRINTS" id="PR01010">
    <property type="entry name" value="FLGPRINGFLGI"/>
</dbReference>
<dbReference type="EMBL" id="FNLO01000002">
    <property type="protein sequence ID" value="SDV46955.1"/>
    <property type="molecule type" value="Genomic_DNA"/>
</dbReference>
<gene>
    <name evidence="5" type="primary">flgI</name>
    <name evidence="6" type="ORF">SAMN05216551_102135</name>
</gene>
<organism evidence="6 7">
    <name type="scientific">Chitinasiproducens palmae</name>
    <dbReference type="NCBI Taxonomy" id="1770053"/>
    <lineage>
        <taxon>Bacteria</taxon>
        <taxon>Pseudomonadati</taxon>
        <taxon>Pseudomonadota</taxon>
        <taxon>Betaproteobacteria</taxon>
        <taxon>Burkholderiales</taxon>
        <taxon>Burkholderiaceae</taxon>
        <taxon>Chitinasiproducens</taxon>
    </lineage>
</organism>
<evidence type="ECO:0000256" key="4">
    <source>
        <dbReference type="ARBA" id="ARBA00023143"/>
    </source>
</evidence>
<dbReference type="GO" id="GO:0005198">
    <property type="term" value="F:structural molecule activity"/>
    <property type="evidence" value="ECO:0007669"/>
    <property type="project" value="InterPro"/>
</dbReference>
<reference evidence="7" key="1">
    <citation type="submission" date="2016-09" db="EMBL/GenBank/DDBJ databases">
        <authorList>
            <person name="Varghese N."/>
            <person name="Submissions S."/>
        </authorList>
    </citation>
    <scope>NUCLEOTIDE SEQUENCE [LARGE SCALE GENOMIC DNA]</scope>
    <source>
        <strain evidence="7">JS23</strain>
    </source>
</reference>
<keyword evidence="4 5" id="KW-0975">Bacterial flagellum</keyword>
<comment type="similarity">
    <text evidence="5">Belongs to the FlgI family.</text>
</comment>
<proteinExistence type="inferred from homology"/>
<dbReference type="NCBIfam" id="NF003676">
    <property type="entry name" value="PRK05303.1"/>
    <property type="match status" value="1"/>
</dbReference>
<dbReference type="GO" id="GO:0030288">
    <property type="term" value="C:outer membrane-bounded periplasmic space"/>
    <property type="evidence" value="ECO:0007669"/>
    <property type="project" value="InterPro"/>
</dbReference>
<dbReference type="InterPro" id="IPR001782">
    <property type="entry name" value="Flag_FlgI"/>
</dbReference>
<comment type="subcellular location">
    <subcellularLocation>
        <location evidence="2 5">Bacterial flagellum basal body</location>
    </subcellularLocation>
</comment>
<keyword evidence="3" id="KW-0732">Signal</keyword>
<dbReference type="PANTHER" id="PTHR30381:SF0">
    <property type="entry name" value="FLAGELLAR P-RING PROTEIN"/>
    <property type="match status" value="1"/>
</dbReference>
<accession>A0A1H2PLP7</accession>
<keyword evidence="6" id="KW-0282">Flagellum</keyword>
<dbReference type="GO" id="GO:0071973">
    <property type="term" value="P:bacterial-type flagellum-dependent cell motility"/>
    <property type="evidence" value="ECO:0007669"/>
    <property type="project" value="InterPro"/>
</dbReference>
<dbReference type="Pfam" id="PF02119">
    <property type="entry name" value="FlgI"/>
    <property type="match status" value="1"/>
</dbReference>
<keyword evidence="7" id="KW-1185">Reference proteome</keyword>
<dbReference type="HAMAP" id="MF_00416">
    <property type="entry name" value="FlgI"/>
    <property type="match status" value="1"/>
</dbReference>
<comment type="function">
    <text evidence="1 5">Assembles around the rod to form the L-ring and probably protects the motor/basal body from shearing forces during rotation.</text>
</comment>
<dbReference type="Proteomes" id="UP000243719">
    <property type="component" value="Unassembled WGS sequence"/>
</dbReference>
<evidence type="ECO:0000256" key="5">
    <source>
        <dbReference type="HAMAP-Rule" id="MF_00416"/>
    </source>
</evidence>
<evidence type="ECO:0000256" key="1">
    <source>
        <dbReference type="ARBA" id="ARBA00002591"/>
    </source>
</evidence>
<protein>
    <recommendedName>
        <fullName evidence="5">Flagellar P-ring protein</fullName>
    </recommendedName>
    <alternativeName>
        <fullName evidence="5">Basal body P-ring protein</fullName>
    </alternativeName>
</protein>
<dbReference type="GO" id="GO:0009428">
    <property type="term" value="C:bacterial-type flagellum basal body, distal rod, P ring"/>
    <property type="evidence" value="ECO:0007669"/>
    <property type="project" value="InterPro"/>
</dbReference>
<evidence type="ECO:0000256" key="3">
    <source>
        <dbReference type="ARBA" id="ARBA00022729"/>
    </source>
</evidence>
<evidence type="ECO:0000313" key="7">
    <source>
        <dbReference type="Proteomes" id="UP000243719"/>
    </source>
</evidence>
<keyword evidence="6" id="KW-0966">Cell projection</keyword>
<dbReference type="PANTHER" id="PTHR30381">
    <property type="entry name" value="FLAGELLAR P-RING PERIPLASMIC PROTEIN FLGI"/>
    <property type="match status" value="1"/>
</dbReference>
<keyword evidence="6" id="KW-0969">Cilium</keyword>
<name>A0A1H2PLP7_9BURK</name>
<evidence type="ECO:0000313" key="6">
    <source>
        <dbReference type="EMBL" id="SDV46955.1"/>
    </source>
</evidence>